<proteinExistence type="predicted"/>
<sequence>MEKQNVIWMNIMQATAMKQIADARHALQRAIDEGNDTEADRLMIEVKSLQDQADAPPVAKAHPVSVPATRPGAKVPPAVDRSAPLWRMLTVRTIAAIEGKPVGDVLAQRYPDLARKDGDAVMTVIRAAQDPAMTNVAGWAQELTRQVQAAYLEELARVSALAALPLADESFGGATSITVPTRDTTSASPNLAATWRKEGDPIRVGAVKLRGVRMTPCAPAIIGSFTMELLRRSTPSIERIIREAILLDSATAFDTKFLSADAEVVGVSPAGVLSGLPAANTYASTGATPAQIVADLKKALGLLLRAGLAPGNFSWLVSPFNAVSLQLLITATGALQFPTMESGLLLGARVVVSQNVPDADVFLIDCASVARSLPAPEFDVSTEATLHEENATPLPIIAQDSVPAAVPSSPVRSLYQTNSGAVRAVYDGLAWAALRSGAVVHVTDVAW</sequence>
<dbReference type="AlphaFoldDB" id="A0A482IKA0"/>
<gene>
    <name evidence="2" type="ORF">DDF84_005135</name>
</gene>
<evidence type="ECO:0000259" key="1">
    <source>
        <dbReference type="Pfam" id="PF05065"/>
    </source>
</evidence>
<reference evidence="2 3" key="1">
    <citation type="submission" date="2019-03" db="EMBL/GenBank/DDBJ databases">
        <title>Comparative insights into the high quality Complete genome sequence of highly metal resistant Cupriavidus metallidurans strain BS1 isolated from a gold-copper mine.</title>
        <authorList>
            <person name="Mazhar H.S."/>
            <person name="Rensing C."/>
        </authorList>
    </citation>
    <scope>NUCLEOTIDE SEQUENCE [LARGE SCALE GENOMIC DNA]</scope>
    <source>
        <strain evidence="2 3">BS1</strain>
    </source>
</reference>
<organism evidence="2 3">
    <name type="scientific">Cupriavidus metallidurans</name>
    <dbReference type="NCBI Taxonomy" id="119219"/>
    <lineage>
        <taxon>Bacteria</taxon>
        <taxon>Pseudomonadati</taxon>
        <taxon>Pseudomonadota</taxon>
        <taxon>Betaproteobacteria</taxon>
        <taxon>Burkholderiales</taxon>
        <taxon>Burkholderiaceae</taxon>
        <taxon>Cupriavidus</taxon>
    </lineage>
</organism>
<dbReference type="Pfam" id="PF05065">
    <property type="entry name" value="Phage_capsid"/>
    <property type="match status" value="1"/>
</dbReference>
<dbReference type="SUPFAM" id="SSF56563">
    <property type="entry name" value="Major capsid protein gp5"/>
    <property type="match status" value="1"/>
</dbReference>
<dbReference type="OrthoDB" id="9135518at2"/>
<dbReference type="InterPro" id="IPR054612">
    <property type="entry name" value="Phage_capsid-like_C"/>
</dbReference>
<name>A0A482IKA0_9BURK</name>
<dbReference type="EMBL" id="CP037900">
    <property type="protein sequence ID" value="QBP09188.1"/>
    <property type="molecule type" value="Genomic_DNA"/>
</dbReference>
<dbReference type="Proteomes" id="UP000253772">
    <property type="component" value="Chromosome c1"/>
</dbReference>
<protein>
    <recommendedName>
        <fullName evidence="1">Phage capsid-like C-terminal domain-containing protein</fullName>
    </recommendedName>
</protein>
<feature type="domain" description="Phage capsid-like C-terminal" evidence="1">
    <location>
        <begin position="148"/>
        <end position="358"/>
    </location>
</feature>
<evidence type="ECO:0000313" key="2">
    <source>
        <dbReference type="EMBL" id="QBP09188.1"/>
    </source>
</evidence>
<dbReference type="RefSeq" id="WP_080672711.1">
    <property type="nucleotide sequence ID" value="NZ_CP037900.1"/>
</dbReference>
<evidence type="ECO:0000313" key="3">
    <source>
        <dbReference type="Proteomes" id="UP000253772"/>
    </source>
</evidence>
<accession>A0A482IKA0</accession>